<dbReference type="Proteomes" id="UP000075544">
    <property type="component" value="Unassembled WGS sequence"/>
</dbReference>
<name>A0A150HQA6_9GAMM</name>
<gene>
    <name evidence="1" type="ORF">AVENLUH13518_02956</name>
</gene>
<dbReference type="PATRIC" id="fig|52133.19.peg.3002"/>
<dbReference type="AlphaFoldDB" id="A0A150HQA6"/>
<dbReference type="EMBL" id="JRHX01000087">
    <property type="protein sequence ID" value="KXZ68796.1"/>
    <property type="molecule type" value="Genomic_DNA"/>
</dbReference>
<protein>
    <submittedName>
        <fullName evidence="1">Uncharacterized protein</fullName>
    </submittedName>
</protein>
<reference evidence="1 2" key="1">
    <citation type="journal article" date="2016" name="Sci. Rep.">
        <title>Genomic and phenotypic characterization of the species Acinetobacter venetianus.</title>
        <authorList>
            <person name="Fondi M."/>
            <person name="Maida I."/>
            <person name="Perrin E."/>
            <person name="Orlandini V."/>
            <person name="La Torre L."/>
            <person name="Bosi E."/>
            <person name="Negroni A."/>
            <person name="Zanaroli G."/>
            <person name="Fava F."/>
            <person name="Decorosi F."/>
            <person name="Giovannetti L."/>
            <person name="Viti C."/>
            <person name="Vaneechoutte M."/>
            <person name="Dijkshoorn L."/>
            <person name="Fani R."/>
        </authorList>
    </citation>
    <scope>NUCLEOTIDE SEQUENCE [LARGE SCALE GENOMIC DNA]</scope>
    <source>
        <strain evidence="1 2">LUH13518</strain>
    </source>
</reference>
<proteinExistence type="predicted"/>
<sequence>MTAFPIGTTHIESDGTFWKCEKNMWSHWNHYFRKWCSYVGPVNQNFIDVRMPLVGEV</sequence>
<evidence type="ECO:0000313" key="1">
    <source>
        <dbReference type="EMBL" id="KXZ68796.1"/>
    </source>
</evidence>
<organism evidence="1 2">
    <name type="scientific">Acinetobacter venetianus</name>
    <dbReference type="NCBI Taxonomy" id="52133"/>
    <lineage>
        <taxon>Bacteria</taxon>
        <taxon>Pseudomonadati</taxon>
        <taxon>Pseudomonadota</taxon>
        <taxon>Gammaproteobacteria</taxon>
        <taxon>Moraxellales</taxon>
        <taxon>Moraxellaceae</taxon>
        <taxon>Acinetobacter</taxon>
    </lineage>
</organism>
<accession>A0A150HQA6</accession>
<dbReference type="RefSeq" id="WP_171254218.1">
    <property type="nucleotide sequence ID" value="NZ_JRHX01000087.1"/>
</dbReference>
<evidence type="ECO:0000313" key="2">
    <source>
        <dbReference type="Proteomes" id="UP000075544"/>
    </source>
</evidence>
<comment type="caution">
    <text evidence="1">The sequence shown here is derived from an EMBL/GenBank/DDBJ whole genome shotgun (WGS) entry which is preliminary data.</text>
</comment>